<comment type="caution">
    <text evidence="1">The sequence shown here is derived from an EMBL/GenBank/DDBJ whole genome shotgun (WGS) entry which is preliminary data.</text>
</comment>
<gene>
    <name evidence="1" type="ORF">AVEN_68705_1</name>
</gene>
<evidence type="ECO:0000313" key="2">
    <source>
        <dbReference type="Proteomes" id="UP000499080"/>
    </source>
</evidence>
<proteinExistence type="predicted"/>
<name>A0A4Y2KYE1_ARAVE</name>
<keyword evidence="2" id="KW-1185">Reference proteome</keyword>
<protein>
    <submittedName>
        <fullName evidence="1">Uncharacterized protein</fullName>
    </submittedName>
</protein>
<dbReference type="EMBL" id="BGPR01005159">
    <property type="protein sequence ID" value="GBN07434.1"/>
    <property type="molecule type" value="Genomic_DNA"/>
</dbReference>
<evidence type="ECO:0000313" key="1">
    <source>
        <dbReference type="EMBL" id="GBN07434.1"/>
    </source>
</evidence>
<dbReference type="AlphaFoldDB" id="A0A4Y2KYE1"/>
<accession>A0A4Y2KYE1</accession>
<dbReference type="Proteomes" id="UP000499080">
    <property type="component" value="Unassembled WGS sequence"/>
</dbReference>
<reference evidence="1 2" key="1">
    <citation type="journal article" date="2019" name="Sci. Rep.">
        <title>Orb-weaving spider Araneus ventricosus genome elucidates the spidroin gene catalogue.</title>
        <authorList>
            <person name="Kono N."/>
            <person name="Nakamura H."/>
            <person name="Ohtoshi R."/>
            <person name="Moran D.A.P."/>
            <person name="Shinohara A."/>
            <person name="Yoshida Y."/>
            <person name="Fujiwara M."/>
            <person name="Mori M."/>
            <person name="Tomita M."/>
            <person name="Arakawa K."/>
        </authorList>
    </citation>
    <scope>NUCLEOTIDE SEQUENCE [LARGE SCALE GENOMIC DNA]</scope>
</reference>
<sequence>MIEEDDYSVSEKEAIEKLREKIPKDQEKDLYDDTYRLYLILKGCEDATEHTATELLSCDTEANQLCTDEEIISLVQNKPHLTLIQKKLMSQRMVSFPILKLQMS</sequence>
<organism evidence="1 2">
    <name type="scientific">Araneus ventricosus</name>
    <name type="common">Orbweaver spider</name>
    <name type="synonym">Epeira ventricosa</name>
    <dbReference type="NCBI Taxonomy" id="182803"/>
    <lineage>
        <taxon>Eukaryota</taxon>
        <taxon>Metazoa</taxon>
        <taxon>Ecdysozoa</taxon>
        <taxon>Arthropoda</taxon>
        <taxon>Chelicerata</taxon>
        <taxon>Arachnida</taxon>
        <taxon>Araneae</taxon>
        <taxon>Araneomorphae</taxon>
        <taxon>Entelegynae</taxon>
        <taxon>Araneoidea</taxon>
        <taxon>Araneidae</taxon>
        <taxon>Araneus</taxon>
    </lineage>
</organism>